<keyword evidence="3" id="KW-0560">Oxidoreductase</keyword>
<dbReference type="InterPro" id="IPR015590">
    <property type="entry name" value="Aldehyde_DH_dom"/>
</dbReference>
<dbReference type="PANTHER" id="PTHR43217">
    <property type="entry name" value="SUCCINATE SEMIALDEHYDE DEHYDROGENASE [NAD(P)+] SAD"/>
    <property type="match status" value="1"/>
</dbReference>
<dbReference type="Pfam" id="PF00171">
    <property type="entry name" value="Aldedh"/>
    <property type="match status" value="1"/>
</dbReference>
<dbReference type="GO" id="GO:0004030">
    <property type="term" value="F:aldehyde dehydrogenase [NAD(P)+] activity"/>
    <property type="evidence" value="ECO:0007669"/>
    <property type="project" value="InterPro"/>
</dbReference>
<dbReference type="InterPro" id="IPR016163">
    <property type="entry name" value="Ald_DH_C"/>
</dbReference>
<dbReference type="InterPro" id="IPR047110">
    <property type="entry name" value="GABD/Sad-like"/>
</dbReference>
<dbReference type="InterPro" id="IPR016161">
    <property type="entry name" value="Ald_DH/histidinol_DH"/>
</dbReference>
<organism evidence="5 6">
    <name type="scientific">Arenimonas fontis</name>
    <dbReference type="NCBI Taxonomy" id="2608255"/>
    <lineage>
        <taxon>Bacteria</taxon>
        <taxon>Pseudomonadati</taxon>
        <taxon>Pseudomonadota</taxon>
        <taxon>Gammaproteobacteria</taxon>
        <taxon>Lysobacterales</taxon>
        <taxon>Lysobacteraceae</taxon>
        <taxon>Arenimonas</taxon>
    </lineage>
</organism>
<comment type="similarity">
    <text evidence="1">Belongs to the aldehyde dehydrogenase family.</text>
</comment>
<dbReference type="GO" id="GO:0004777">
    <property type="term" value="F:succinate-semialdehyde dehydrogenase (NAD+) activity"/>
    <property type="evidence" value="ECO:0007669"/>
    <property type="project" value="TreeGrafter"/>
</dbReference>
<evidence type="ECO:0000313" key="5">
    <source>
        <dbReference type="EMBL" id="KAA2286063.1"/>
    </source>
</evidence>
<evidence type="ECO:0000256" key="2">
    <source>
        <dbReference type="ARBA" id="ARBA00022857"/>
    </source>
</evidence>
<proteinExistence type="inferred from homology"/>
<name>A0A5B2ZES0_9GAMM</name>
<dbReference type="RefSeq" id="WP_149859282.1">
    <property type="nucleotide sequence ID" value="NZ_VUOD01000001.1"/>
</dbReference>
<dbReference type="CDD" id="cd07100">
    <property type="entry name" value="ALDH_SSADH1_GabD1"/>
    <property type="match status" value="1"/>
</dbReference>
<dbReference type="Proteomes" id="UP000322165">
    <property type="component" value="Unassembled WGS sequence"/>
</dbReference>
<feature type="domain" description="Aldehyde dehydrogenase" evidence="4">
    <location>
        <begin position="3"/>
        <end position="448"/>
    </location>
</feature>
<dbReference type="PROSITE" id="PS00070">
    <property type="entry name" value="ALDEHYDE_DEHYDR_CYS"/>
    <property type="match status" value="1"/>
</dbReference>
<dbReference type="PANTHER" id="PTHR43217:SF1">
    <property type="entry name" value="SUCCINATE SEMIALDEHYDE DEHYDROGENASE [NAD(P)+] SAD"/>
    <property type="match status" value="1"/>
</dbReference>
<protein>
    <submittedName>
        <fullName evidence="5">NAD-dependent succinate-semialdehyde dehydrogenase</fullName>
    </submittedName>
</protein>
<dbReference type="FunFam" id="3.40.605.10:FF:000012">
    <property type="entry name" value="NAD-dependent succinate-semialdehyde dehydrogenase"/>
    <property type="match status" value="1"/>
</dbReference>
<dbReference type="AlphaFoldDB" id="A0A5B2ZES0"/>
<dbReference type="InterPro" id="IPR044148">
    <property type="entry name" value="ALDH_GabD1-like"/>
</dbReference>
<keyword evidence="2" id="KW-0521">NADP</keyword>
<dbReference type="SUPFAM" id="SSF53720">
    <property type="entry name" value="ALDH-like"/>
    <property type="match status" value="1"/>
</dbReference>
<reference evidence="5 6" key="1">
    <citation type="submission" date="2019-09" db="EMBL/GenBank/DDBJ databases">
        <title>Arenimonas chukotkensis sp. nov., a bacterium isolated from Chukotka hot spring, Arctic region, Russia.</title>
        <authorList>
            <person name="Zayulina K.S."/>
            <person name="Prokofeva M.I."/>
            <person name="Elcheninov A.G."/>
            <person name="Novikov A."/>
            <person name="Kochetkova T.V."/>
            <person name="Kublanov I.V."/>
        </authorList>
    </citation>
    <scope>NUCLEOTIDE SEQUENCE [LARGE SCALE GENOMIC DNA]</scope>
    <source>
        <strain evidence="5 6">3729k</strain>
    </source>
</reference>
<evidence type="ECO:0000256" key="1">
    <source>
        <dbReference type="ARBA" id="ARBA00009986"/>
    </source>
</evidence>
<evidence type="ECO:0000259" key="4">
    <source>
        <dbReference type="Pfam" id="PF00171"/>
    </source>
</evidence>
<reference evidence="5 6" key="2">
    <citation type="submission" date="2019-09" db="EMBL/GenBank/DDBJ databases">
        <authorList>
            <person name="Mazur A."/>
        </authorList>
    </citation>
    <scope>NUCLEOTIDE SEQUENCE [LARGE SCALE GENOMIC DNA]</scope>
    <source>
        <strain evidence="5 6">3729k</strain>
    </source>
</reference>
<sequence length="452" mass="48596">MTVENRNPWTGEVYRYSMMSPAAIEERLAAAERAFPVWSGLSLEARGACLRKVAAGLRQRKSELAHVVTAEMGKLHKEALAEVEKCAAACDYYADNAARYLREEDIATEARRSYVAYEPIGCVLAIMPWNFPIWQVFRFLAPTLMAGNVAVLKHATNVPRCADAIAAVLREADLPDGVFGVLHMDNEQAAAVIGDPRIKAVTLTGSERAGRSVAATAGRHLKKCVLELGGSDPFVVLEDADLDETVKAAVASRYGNAGQTCIAAKRFILVAGIVERFTERFLAEAGKLLPGDPEARGSNLAPMARADLRDGLHRQVSESLARGARLLLGGKPGEKDTVYPATVLAGVAPGMPAWEEELFGPVASLIRVRDEDEAMEVANATSFGLGASVWTADPARGEAFARRFAAGACFVNAQVRSDVRLPFGGTRNSGFGRELAGHGIHEFTNIKTLYVA</sequence>
<comment type="caution">
    <text evidence="5">The sequence shown here is derived from an EMBL/GenBank/DDBJ whole genome shotgun (WGS) entry which is preliminary data.</text>
</comment>
<evidence type="ECO:0000313" key="6">
    <source>
        <dbReference type="Proteomes" id="UP000322165"/>
    </source>
</evidence>
<dbReference type="InterPro" id="IPR016162">
    <property type="entry name" value="Ald_DH_N"/>
</dbReference>
<keyword evidence="6" id="KW-1185">Reference proteome</keyword>
<dbReference type="Gene3D" id="3.40.605.10">
    <property type="entry name" value="Aldehyde Dehydrogenase, Chain A, domain 1"/>
    <property type="match status" value="1"/>
</dbReference>
<dbReference type="EMBL" id="VUOD01000001">
    <property type="protein sequence ID" value="KAA2286063.1"/>
    <property type="molecule type" value="Genomic_DNA"/>
</dbReference>
<evidence type="ECO:0000256" key="3">
    <source>
        <dbReference type="ARBA" id="ARBA00023002"/>
    </source>
</evidence>
<accession>A0A5B2ZES0</accession>
<gene>
    <name evidence="5" type="ORF">F0415_00750</name>
</gene>
<dbReference type="Gene3D" id="3.40.309.10">
    <property type="entry name" value="Aldehyde Dehydrogenase, Chain A, domain 2"/>
    <property type="match status" value="1"/>
</dbReference>
<dbReference type="InterPro" id="IPR016160">
    <property type="entry name" value="Ald_DH_CS_CYS"/>
</dbReference>